<keyword evidence="7" id="KW-0961">Cell wall biogenesis/degradation</keyword>
<keyword evidence="5 8" id="KW-0378">Hydrolase</keyword>
<dbReference type="Gene3D" id="2.160.20.10">
    <property type="entry name" value="Single-stranded right-handed beta-helix, Pectin lyase-like"/>
    <property type="match status" value="1"/>
</dbReference>
<evidence type="ECO:0000256" key="6">
    <source>
        <dbReference type="ARBA" id="ARBA00023295"/>
    </source>
</evidence>
<name>A0A9I9DRY5_CUCME</name>
<evidence type="ECO:0000256" key="1">
    <source>
        <dbReference type="ARBA" id="ARBA00004191"/>
    </source>
</evidence>
<accession>A0A9I9DRY5</accession>
<keyword evidence="6 8" id="KW-0326">Glycosidase</keyword>
<dbReference type="GO" id="GO:0004650">
    <property type="term" value="F:polygalacturonase activity"/>
    <property type="evidence" value="ECO:0007669"/>
    <property type="project" value="InterPro"/>
</dbReference>
<sequence>MEELTQHKHFKLFGLMLVPPQNQPQFMSHEEDITFALEFSMDLAKTMQSLSALMALCIGSLAKDVQEDGVQNVTVKNVVFSRTQNGVRIKAWGKPSNGFARNILFQHIVMDNVQNPIIIDQNYCPSHKGCPEKV</sequence>
<proteinExistence type="inferred from homology"/>
<dbReference type="InterPro" id="IPR011050">
    <property type="entry name" value="Pectin_lyase_fold/virulence"/>
</dbReference>
<dbReference type="GO" id="GO:0071555">
    <property type="term" value="P:cell wall organization"/>
    <property type="evidence" value="ECO:0007669"/>
    <property type="project" value="UniProtKB-KW"/>
</dbReference>
<comment type="subcellular location">
    <subcellularLocation>
        <location evidence="1">Secreted</location>
        <location evidence="1">Cell wall</location>
    </subcellularLocation>
</comment>
<dbReference type="SUPFAM" id="SSF51126">
    <property type="entry name" value="Pectin lyase-like"/>
    <property type="match status" value="1"/>
</dbReference>
<organism evidence="9">
    <name type="scientific">Cucumis melo</name>
    <name type="common">Muskmelon</name>
    <dbReference type="NCBI Taxonomy" id="3656"/>
    <lineage>
        <taxon>Eukaryota</taxon>
        <taxon>Viridiplantae</taxon>
        <taxon>Streptophyta</taxon>
        <taxon>Embryophyta</taxon>
        <taxon>Tracheophyta</taxon>
        <taxon>Spermatophyta</taxon>
        <taxon>Magnoliopsida</taxon>
        <taxon>eudicotyledons</taxon>
        <taxon>Gunneridae</taxon>
        <taxon>Pentapetalae</taxon>
        <taxon>rosids</taxon>
        <taxon>fabids</taxon>
        <taxon>Cucurbitales</taxon>
        <taxon>Cucurbitaceae</taxon>
        <taxon>Benincaseae</taxon>
        <taxon>Cucumis</taxon>
    </lineage>
</organism>
<evidence type="ECO:0000256" key="4">
    <source>
        <dbReference type="ARBA" id="ARBA00022525"/>
    </source>
</evidence>
<dbReference type="Pfam" id="PF00295">
    <property type="entry name" value="Glyco_hydro_28"/>
    <property type="match status" value="1"/>
</dbReference>
<evidence type="ECO:0000256" key="5">
    <source>
        <dbReference type="ARBA" id="ARBA00022801"/>
    </source>
</evidence>
<protein>
    <submittedName>
        <fullName evidence="9">Uncharacterized protein</fullName>
    </submittedName>
</protein>
<comment type="similarity">
    <text evidence="2 8">Belongs to the glycosyl hydrolase 28 family.</text>
</comment>
<dbReference type="AlphaFoldDB" id="A0A9I9DRY5"/>
<keyword evidence="4" id="KW-0964">Secreted</keyword>
<evidence type="ECO:0000313" key="9">
    <source>
        <dbReference type="EnsemblPlants" id="MELO3C022714.2.1"/>
    </source>
</evidence>
<dbReference type="InterPro" id="IPR012334">
    <property type="entry name" value="Pectin_lyas_fold"/>
</dbReference>
<evidence type="ECO:0000256" key="2">
    <source>
        <dbReference type="ARBA" id="ARBA00008834"/>
    </source>
</evidence>
<dbReference type="EnsemblPlants" id="MELO3C022714.2.1">
    <property type="protein sequence ID" value="MELO3C022714.2.1"/>
    <property type="gene ID" value="MELO3C022714.2"/>
</dbReference>
<evidence type="ECO:0000256" key="3">
    <source>
        <dbReference type="ARBA" id="ARBA00022512"/>
    </source>
</evidence>
<dbReference type="Gramene" id="MELO3C022714.2.1">
    <property type="protein sequence ID" value="MELO3C022714.2.1"/>
    <property type="gene ID" value="MELO3C022714.2"/>
</dbReference>
<evidence type="ECO:0000256" key="7">
    <source>
        <dbReference type="ARBA" id="ARBA00023316"/>
    </source>
</evidence>
<dbReference type="InterPro" id="IPR000743">
    <property type="entry name" value="Glyco_hydro_28"/>
</dbReference>
<dbReference type="PANTHER" id="PTHR31375">
    <property type="match status" value="1"/>
</dbReference>
<dbReference type="GO" id="GO:0005975">
    <property type="term" value="P:carbohydrate metabolic process"/>
    <property type="evidence" value="ECO:0007669"/>
    <property type="project" value="InterPro"/>
</dbReference>
<reference evidence="9" key="1">
    <citation type="submission" date="2023-03" db="UniProtKB">
        <authorList>
            <consortium name="EnsemblPlants"/>
        </authorList>
    </citation>
    <scope>IDENTIFICATION</scope>
</reference>
<evidence type="ECO:0000256" key="8">
    <source>
        <dbReference type="RuleBase" id="RU361169"/>
    </source>
</evidence>
<keyword evidence="3" id="KW-0134">Cell wall</keyword>